<dbReference type="Proteomes" id="UP000334340">
    <property type="component" value="Unassembled WGS sequence"/>
</dbReference>
<accession>A0A564ZMW5</accession>
<organism evidence="2 3">
    <name type="scientific">Candidatus Methylomirabilis lanthanidiphila</name>
    <dbReference type="NCBI Taxonomy" id="2211376"/>
    <lineage>
        <taxon>Bacteria</taxon>
        <taxon>Candidatus Methylomirabilota</taxon>
        <taxon>Candidatus Methylomirabilia</taxon>
        <taxon>Candidatus Methylomirabilales</taxon>
        <taxon>Candidatus Methylomirabilaceae</taxon>
        <taxon>Candidatus Methylomirabilis</taxon>
    </lineage>
</organism>
<dbReference type="GO" id="GO:0042158">
    <property type="term" value="P:lipoprotein biosynthetic process"/>
    <property type="evidence" value="ECO:0007669"/>
    <property type="project" value="InterPro"/>
</dbReference>
<keyword evidence="1" id="KW-0812">Transmembrane</keyword>
<dbReference type="EMBL" id="CABIKM010000084">
    <property type="protein sequence ID" value="VUZ86651.1"/>
    <property type="molecule type" value="Genomic_DNA"/>
</dbReference>
<evidence type="ECO:0000313" key="3">
    <source>
        <dbReference type="Proteomes" id="UP000334340"/>
    </source>
</evidence>
<dbReference type="Pfam" id="PF01790">
    <property type="entry name" value="LGT"/>
    <property type="match status" value="1"/>
</dbReference>
<dbReference type="InterPro" id="IPR001640">
    <property type="entry name" value="Lgt"/>
</dbReference>
<gene>
    <name evidence="2" type="ORF">MELA_03056</name>
</gene>
<evidence type="ECO:0000313" key="2">
    <source>
        <dbReference type="EMBL" id="VUZ86651.1"/>
    </source>
</evidence>
<protein>
    <submittedName>
        <fullName evidence="2">Prolipoprotein diacylglyceryl transferase</fullName>
        <ecNumber evidence="2">2.4.99.-</ecNumber>
    </submittedName>
</protein>
<keyword evidence="2" id="KW-0449">Lipoprotein</keyword>
<feature type="transmembrane region" description="Helical" evidence="1">
    <location>
        <begin position="17"/>
        <end position="35"/>
    </location>
</feature>
<evidence type="ECO:0000256" key="1">
    <source>
        <dbReference type="SAM" id="Phobius"/>
    </source>
</evidence>
<dbReference type="GO" id="GO:0005886">
    <property type="term" value="C:plasma membrane"/>
    <property type="evidence" value="ECO:0007669"/>
    <property type="project" value="InterPro"/>
</dbReference>
<keyword evidence="2" id="KW-0328">Glycosyltransferase</keyword>
<keyword evidence="1" id="KW-0472">Membrane</keyword>
<dbReference type="GO" id="GO:0008961">
    <property type="term" value="F:phosphatidylglycerol-prolipoprotein diacylglyceryl transferase activity"/>
    <property type="evidence" value="ECO:0007669"/>
    <property type="project" value="InterPro"/>
</dbReference>
<dbReference type="AlphaFoldDB" id="A0A564ZMW5"/>
<sequence>MFASPGPFVLQIGPLSLRWYGLLFATGVMLGTWLAQREAVRRGEDPEQLLNVI</sequence>
<keyword evidence="1" id="KW-1133">Transmembrane helix</keyword>
<reference evidence="2 3" key="1">
    <citation type="submission" date="2019-07" db="EMBL/GenBank/DDBJ databases">
        <authorList>
            <person name="Cremers G."/>
        </authorList>
    </citation>
    <scope>NUCLEOTIDE SEQUENCE [LARGE SCALE GENOMIC DNA]</scope>
</reference>
<feature type="non-terminal residue" evidence="2">
    <location>
        <position position="53"/>
    </location>
</feature>
<keyword evidence="3" id="KW-1185">Reference proteome</keyword>
<keyword evidence="2" id="KW-0808">Transferase</keyword>
<dbReference type="EC" id="2.4.99.-" evidence="2"/>
<proteinExistence type="predicted"/>
<name>A0A564ZMW5_9BACT</name>